<dbReference type="PROSITE" id="PS50011">
    <property type="entry name" value="PROTEIN_KINASE_DOM"/>
    <property type="match status" value="1"/>
</dbReference>
<evidence type="ECO:0000313" key="2">
    <source>
        <dbReference type="EMBL" id="KXZ43688.1"/>
    </source>
</evidence>
<dbReference type="Gene3D" id="1.10.510.10">
    <property type="entry name" value="Transferase(Phosphotransferase) domain 1"/>
    <property type="match status" value="1"/>
</dbReference>
<dbReference type="Proteomes" id="UP000075714">
    <property type="component" value="Unassembled WGS sequence"/>
</dbReference>
<organism evidence="2 3">
    <name type="scientific">Gonium pectorale</name>
    <name type="common">Green alga</name>
    <dbReference type="NCBI Taxonomy" id="33097"/>
    <lineage>
        <taxon>Eukaryota</taxon>
        <taxon>Viridiplantae</taxon>
        <taxon>Chlorophyta</taxon>
        <taxon>core chlorophytes</taxon>
        <taxon>Chlorophyceae</taxon>
        <taxon>CS clade</taxon>
        <taxon>Chlamydomonadales</taxon>
        <taxon>Volvocaceae</taxon>
        <taxon>Gonium</taxon>
    </lineage>
</organism>
<reference evidence="3" key="1">
    <citation type="journal article" date="2016" name="Nat. Commun.">
        <title>The Gonium pectorale genome demonstrates co-option of cell cycle regulation during the evolution of multicellularity.</title>
        <authorList>
            <person name="Hanschen E.R."/>
            <person name="Marriage T.N."/>
            <person name="Ferris P.J."/>
            <person name="Hamaji T."/>
            <person name="Toyoda A."/>
            <person name="Fujiyama A."/>
            <person name="Neme R."/>
            <person name="Noguchi H."/>
            <person name="Minakuchi Y."/>
            <person name="Suzuki M."/>
            <person name="Kawai-Toyooka H."/>
            <person name="Smith D.R."/>
            <person name="Sparks H."/>
            <person name="Anderson J."/>
            <person name="Bakaric R."/>
            <person name="Luria V."/>
            <person name="Karger A."/>
            <person name="Kirschner M.W."/>
            <person name="Durand P.M."/>
            <person name="Michod R.E."/>
            <person name="Nozaki H."/>
            <person name="Olson B.J."/>
        </authorList>
    </citation>
    <scope>NUCLEOTIDE SEQUENCE [LARGE SCALE GENOMIC DNA]</scope>
    <source>
        <strain evidence="3">NIES-2863</strain>
    </source>
</reference>
<proteinExistence type="predicted"/>
<accession>A0A150G1H0</accession>
<evidence type="ECO:0000259" key="1">
    <source>
        <dbReference type="PROSITE" id="PS50011"/>
    </source>
</evidence>
<dbReference type="SUPFAM" id="SSF56112">
    <property type="entry name" value="Protein kinase-like (PK-like)"/>
    <property type="match status" value="1"/>
</dbReference>
<dbReference type="AlphaFoldDB" id="A0A150G1H0"/>
<dbReference type="EMBL" id="LSYV01000084">
    <property type="protein sequence ID" value="KXZ43688.1"/>
    <property type="molecule type" value="Genomic_DNA"/>
</dbReference>
<keyword evidence="3" id="KW-1185">Reference proteome</keyword>
<dbReference type="GO" id="GO:0005524">
    <property type="term" value="F:ATP binding"/>
    <property type="evidence" value="ECO:0007669"/>
    <property type="project" value="InterPro"/>
</dbReference>
<gene>
    <name evidence="2" type="ORF">GPECTOR_83g300</name>
</gene>
<dbReference type="OrthoDB" id="547797at2759"/>
<dbReference type="GO" id="GO:0004672">
    <property type="term" value="F:protein kinase activity"/>
    <property type="evidence" value="ECO:0007669"/>
    <property type="project" value="InterPro"/>
</dbReference>
<evidence type="ECO:0000313" key="3">
    <source>
        <dbReference type="Proteomes" id="UP000075714"/>
    </source>
</evidence>
<protein>
    <recommendedName>
        <fullName evidence="1">Protein kinase domain-containing protein</fullName>
    </recommendedName>
</protein>
<dbReference type="InterPro" id="IPR000719">
    <property type="entry name" value="Prot_kinase_dom"/>
</dbReference>
<comment type="caution">
    <text evidence="2">The sequence shown here is derived from an EMBL/GenBank/DDBJ whole genome shotgun (WGS) entry which is preliminary data.</text>
</comment>
<sequence length="119" mass="12779">MGRRSFTYSAPDLVRHGRAGPAGDTYAFGVVLWELALGLPLPAALARPEGAALRAWLTEQAAAAPDEAGAVPPGVLVWPRHLPAGYPALAGECLRVQPHRRPPFDTILMRLDRVRAKPV</sequence>
<feature type="domain" description="Protein kinase" evidence="1">
    <location>
        <begin position="1"/>
        <end position="119"/>
    </location>
</feature>
<dbReference type="InterPro" id="IPR011009">
    <property type="entry name" value="Kinase-like_dom_sf"/>
</dbReference>
<dbReference type="STRING" id="33097.A0A150G1H0"/>
<name>A0A150G1H0_GONPE</name>